<feature type="chain" id="PRO_5046366140" evidence="1">
    <location>
        <begin position="23"/>
        <end position="232"/>
    </location>
</feature>
<evidence type="ECO:0000313" key="3">
    <source>
        <dbReference type="Proteomes" id="UP000663207"/>
    </source>
</evidence>
<dbReference type="EMBL" id="CP071502">
    <property type="protein sequence ID" value="QSX35775.1"/>
    <property type="molecule type" value="Genomic_DNA"/>
</dbReference>
<gene>
    <name evidence="2" type="ORF">JYB85_10320</name>
</gene>
<accession>A0ABX7QY42</accession>
<proteinExistence type="predicted"/>
<keyword evidence="2" id="KW-0808">Transferase</keyword>
<evidence type="ECO:0000313" key="2">
    <source>
        <dbReference type="EMBL" id="QSX35775.1"/>
    </source>
</evidence>
<keyword evidence="3" id="KW-1185">Reference proteome</keyword>
<sequence length="232" mass="26176">MKNMTKFVLLALLANAQQPALAVSIDMALSHQQRPANDKARDDNRKPTEILALVDIRPGMSVVDYIAGQGYYSELFARILDNQGVLYSVKGKLKDRELSTFSNIKVTQDLLLGDIDGRVDRIFTALNYHDLINKPEIDRRQLLNRMHHQLADGGYLIVIDHNASPGHGINDTKTKHRVESTFVLNEILAAGFELDRSLSILANPEDNFALDVWQDSTKGKTDRFVFRFKKKG</sequence>
<organism evidence="2 3">
    <name type="scientific">Shewanella sedimentimangrovi</name>
    <dbReference type="NCBI Taxonomy" id="2814293"/>
    <lineage>
        <taxon>Bacteria</taxon>
        <taxon>Pseudomonadati</taxon>
        <taxon>Pseudomonadota</taxon>
        <taxon>Gammaproteobacteria</taxon>
        <taxon>Alteromonadales</taxon>
        <taxon>Shewanellaceae</taxon>
        <taxon>Shewanella</taxon>
    </lineage>
</organism>
<feature type="signal peptide" evidence="1">
    <location>
        <begin position="1"/>
        <end position="22"/>
    </location>
</feature>
<dbReference type="InterPro" id="IPR029063">
    <property type="entry name" value="SAM-dependent_MTases_sf"/>
</dbReference>
<dbReference type="RefSeq" id="WP_207379240.1">
    <property type="nucleotide sequence ID" value="NZ_CP071502.1"/>
</dbReference>
<keyword evidence="2" id="KW-0489">Methyltransferase</keyword>
<reference evidence="2 3" key="1">
    <citation type="submission" date="2021-03" db="EMBL/GenBank/DDBJ databases">
        <title>Novel species identification of genus Shewanella.</title>
        <authorList>
            <person name="Liu G."/>
            <person name="Zhang Q."/>
        </authorList>
    </citation>
    <scope>NUCLEOTIDE SEQUENCE [LARGE SCALE GENOMIC DNA]</scope>
    <source>
        <strain evidence="2 3">FJAT-52962</strain>
    </source>
</reference>
<protein>
    <submittedName>
        <fullName evidence="2">Class I SAM-dependent methyltransferase</fullName>
    </submittedName>
</protein>
<keyword evidence="1" id="KW-0732">Signal</keyword>
<dbReference type="Gene3D" id="3.40.50.150">
    <property type="entry name" value="Vaccinia Virus protein VP39"/>
    <property type="match status" value="1"/>
</dbReference>
<evidence type="ECO:0000256" key="1">
    <source>
        <dbReference type="SAM" id="SignalP"/>
    </source>
</evidence>
<dbReference type="GO" id="GO:0032259">
    <property type="term" value="P:methylation"/>
    <property type="evidence" value="ECO:0007669"/>
    <property type="project" value="UniProtKB-KW"/>
</dbReference>
<name>A0ABX7QY42_9GAMM</name>
<dbReference type="Proteomes" id="UP000663207">
    <property type="component" value="Chromosome"/>
</dbReference>
<dbReference type="SUPFAM" id="SSF53335">
    <property type="entry name" value="S-adenosyl-L-methionine-dependent methyltransferases"/>
    <property type="match status" value="1"/>
</dbReference>
<dbReference type="GO" id="GO:0008168">
    <property type="term" value="F:methyltransferase activity"/>
    <property type="evidence" value="ECO:0007669"/>
    <property type="project" value="UniProtKB-KW"/>
</dbReference>